<dbReference type="GO" id="GO:0003735">
    <property type="term" value="F:structural constituent of ribosome"/>
    <property type="evidence" value="ECO:0007669"/>
    <property type="project" value="InterPro"/>
</dbReference>
<sequence length="115" mass="13308">MARTKGGVKNAKRRRYILTRAKGFRFARSKKKRSAIDALRHAGKYAFRDRKAKKRSMRGLHIVRINAALRDNGFKNYSSFIGVLKKKNIELDRKVLSQLAELHPEAFKRLLAKVV</sequence>
<dbReference type="SUPFAM" id="SSF74731">
    <property type="entry name" value="Ribosomal protein L20"/>
    <property type="match status" value="1"/>
</dbReference>
<dbReference type="Gene3D" id="6.10.160.10">
    <property type="match status" value="1"/>
</dbReference>
<dbReference type="NCBIfam" id="TIGR01032">
    <property type="entry name" value="rplT_bact"/>
    <property type="match status" value="1"/>
</dbReference>
<dbReference type="Proteomes" id="UP000178249">
    <property type="component" value="Unassembled WGS sequence"/>
</dbReference>
<evidence type="ECO:0000256" key="1">
    <source>
        <dbReference type="ARBA" id="ARBA00007698"/>
    </source>
</evidence>
<keyword evidence="5 6" id="KW-0699">rRNA-binding</keyword>
<dbReference type="GO" id="GO:0019843">
    <property type="term" value="F:rRNA binding"/>
    <property type="evidence" value="ECO:0007669"/>
    <property type="project" value="UniProtKB-UniRule"/>
</dbReference>
<dbReference type="AlphaFoldDB" id="A0A1F6C5K1"/>
<comment type="similarity">
    <text evidence="1 5 6">Belongs to the bacterial ribosomal protein bL20 family.</text>
</comment>
<evidence type="ECO:0000256" key="5">
    <source>
        <dbReference type="HAMAP-Rule" id="MF_00382"/>
    </source>
</evidence>
<dbReference type="GO" id="GO:1990904">
    <property type="term" value="C:ribonucleoprotein complex"/>
    <property type="evidence" value="ECO:0007669"/>
    <property type="project" value="UniProtKB-KW"/>
</dbReference>
<dbReference type="PANTHER" id="PTHR10986">
    <property type="entry name" value="39S RIBOSOMAL PROTEIN L20"/>
    <property type="match status" value="1"/>
</dbReference>
<evidence type="ECO:0000313" key="7">
    <source>
        <dbReference type="EMBL" id="OGG44431.1"/>
    </source>
</evidence>
<organism evidence="7 8">
    <name type="scientific">Candidatus Kaiserbacteria bacterium RIFCSPHIGHO2_01_FULL_48_10</name>
    <dbReference type="NCBI Taxonomy" id="1798476"/>
    <lineage>
        <taxon>Bacteria</taxon>
        <taxon>Candidatus Kaiseribacteriota</taxon>
    </lineage>
</organism>
<evidence type="ECO:0000256" key="2">
    <source>
        <dbReference type="ARBA" id="ARBA00022980"/>
    </source>
</evidence>
<dbReference type="GO" id="GO:0005840">
    <property type="term" value="C:ribosome"/>
    <property type="evidence" value="ECO:0007669"/>
    <property type="project" value="UniProtKB-KW"/>
</dbReference>
<dbReference type="GO" id="GO:0006412">
    <property type="term" value="P:translation"/>
    <property type="evidence" value="ECO:0007669"/>
    <property type="project" value="InterPro"/>
</dbReference>
<keyword evidence="3 5" id="KW-0687">Ribonucleoprotein</keyword>
<evidence type="ECO:0000256" key="6">
    <source>
        <dbReference type="RuleBase" id="RU000560"/>
    </source>
</evidence>
<dbReference type="GO" id="GO:0000027">
    <property type="term" value="P:ribosomal large subunit assembly"/>
    <property type="evidence" value="ECO:0007669"/>
    <property type="project" value="UniProtKB-UniRule"/>
</dbReference>
<dbReference type="CDD" id="cd07026">
    <property type="entry name" value="Ribosomal_L20"/>
    <property type="match status" value="1"/>
</dbReference>
<dbReference type="InterPro" id="IPR035566">
    <property type="entry name" value="Ribosomal_protein_bL20_C"/>
</dbReference>
<dbReference type="InterPro" id="IPR005813">
    <property type="entry name" value="Ribosomal_bL20"/>
</dbReference>
<gene>
    <name evidence="5" type="primary">rplT</name>
    <name evidence="7" type="ORF">A2841_00460</name>
</gene>
<dbReference type="HAMAP" id="MF_00382">
    <property type="entry name" value="Ribosomal_bL20"/>
    <property type="match status" value="1"/>
</dbReference>
<evidence type="ECO:0000256" key="4">
    <source>
        <dbReference type="ARBA" id="ARBA00035172"/>
    </source>
</evidence>
<dbReference type="FunFam" id="1.10.1900.20:FF:000001">
    <property type="entry name" value="50S ribosomal protein L20"/>
    <property type="match status" value="1"/>
</dbReference>
<dbReference type="Gene3D" id="1.10.1900.20">
    <property type="entry name" value="Ribosomal protein L20"/>
    <property type="match status" value="1"/>
</dbReference>
<proteinExistence type="inferred from homology"/>
<dbReference type="EMBL" id="MFKP01000009">
    <property type="protein sequence ID" value="OGG44431.1"/>
    <property type="molecule type" value="Genomic_DNA"/>
</dbReference>
<name>A0A1F6C5K1_9BACT</name>
<evidence type="ECO:0000256" key="3">
    <source>
        <dbReference type="ARBA" id="ARBA00023274"/>
    </source>
</evidence>
<reference evidence="7 8" key="1">
    <citation type="journal article" date="2016" name="Nat. Commun.">
        <title>Thousands of microbial genomes shed light on interconnected biogeochemical processes in an aquifer system.</title>
        <authorList>
            <person name="Anantharaman K."/>
            <person name="Brown C.T."/>
            <person name="Hug L.A."/>
            <person name="Sharon I."/>
            <person name="Castelle C.J."/>
            <person name="Probst A.J."/>
            <person name="Thomas B.C."/>
            <person name="Singh A."/>
            <person name="Wilkins M.J."/>
            <person name="Karaoz U."/>
            <person name="Brodie E.L."/>
            <person name="Williams K.H."/>
            <person name="Hubbard S.S."/>
            <person name="Banfield J.F."/>
        </authorList>
    </citation>
    <scope>NUCLEOTIDE SEQUENCE [LARGE SCALE GENOMIC DNA]</scope>
</reference>
<comment type="caution">
    <text evidence="7">The sequence shown here is derived from an EMBL/GenBank/DDBJ whole genome shotgun (WGS) entry which is preliminary data.</text>
</comment>
<comment type="function">
    <text evidence="5 6">Binds directly to 23S ribosomal RNA and is necessary for the in vitro assembly process of the 50S ribosomal subunit. It is not involved in the protein synthesizing functions of that subunit.</text>
</comment>
<dbReference type="PRINTS" id="PR00062">
    <property type="entry name" value="RIBOSOMALL20"/>
</dbReference>
<accession>A0A1F6C5K1</accession>
<evidence type="ECO:0000313" key="8">
    <source>
        <dbReference type="Proteomes" id="UP000178249"/>
    </source>
</evidence>
<protein>
    <recommendedName>
        <fullName evidence="4 5">Large ribosomal subunit protein bL20</fullName>
    </recommendedName>
</protein>
<dbReference type="Pfam" id="PF00453">
    <property type="entry name" value="Ribosomal_L20"/>
    <property type="match status" value="1"/>
</dbReference>
<keyword evidence="5 6" id="KW-0694">RNA-binding</keyword>
<keyword evidence="2 5" id="KW-0689">Ribosomal protein</keyword>